<dbReference type="Pfam" id="PF15469">
    <property type="entry name" value="Sec5"/>
    <property type="match status" value="1"/>
</dbReference>
<dbReference type="STRING" id="945553.A0A0D2P8L6"/>
<evidence type="ECO:0000256" key="2">
    <source>
        <dbReference type="ARBA" id="ARBA00022448"/>
    </source>
</evidence>
<evidence type="ECO:0000256" key="5">
    <source>
        <dbReference type="SAM" id="MobiDB-lite"/>
    </source>
</evidence>
<comment type="function">
    <text evidence="4">Component of the exocyst complex involved in the docking of exocytic vesicles with fusion sites on the plasma membrane.</text>
</comment>
<proteinExistence type="inferred from homology"/>
<evidence type="ECO:0000259" key="6">
    <source>
        <dbReference type="Pfam" id="PF15469"/>
    </source>
</evidence>
<dbReference type="GO" id="GO:0006887">
    <property type="term" value="P:exocytosis"/>
    <property type="evidence" value="ECO:0007669"/>
    <property type="project" value="UniProtKB-KW"/>
</dbReference>
<name>A0A0D2P8L6_HYPSF</name>
<organism evidence="7 8">
    <name type="scientific">Hypholoma sublateritium (strain FD-334 SS-4)</name>
    <dbReference type="NCBI Taxonomy" id="945553"/>
    <lineage>
        <taxon>Eukaryota</taxon>
        <taxon>Fungi</taxon>
        <taxon>Dikarya</taxon>
        <taxon>Basidiomycota</taxon>
        <taxon>Agaricomycotina</taxon>
        <taxon>Agaricomycetes</taxon>
        <taxon>Agaricomycetidae</taxon>
        <taxon>Agaricales</taxon>
        <taxon>Agaricineae</taxon>
        <taxon>Strophariaceae</taxon>
        <taxon>Hypholoma</taxon>
    </lineage>
</organism>
<dbReference type="InterPro" id="IPR039481">
    <property type="entry name" value="EXOC2/Sec5_N_dom"/>
</dbReference>
<dbReference type="EMBL" id="KN817617">
    <property type="protein sequence ID" value="KJA16670.1"/>
    <property type="molecule type" value="Genomic_DNA"/>
</dbReference>
<sequence length="898" mass="100814">MLKFDIDQQALLNLYRISSLQPSKWEEIDEGADSGQALGVMNDDDPLGLVTEPSWRDLDEDRRATTLLTSVTFDPIAYLSLAHPQAGLHDLARGVTRLERVLEAREGAVRVLVGDNFGRFVVVKGATEALYEEMKHDVLSLERDHATRPLFDHLRSGAQKGNQIFLPVLETSANAERLRTTFTVFERSKFFFNLPSFIMESIATGHYELALRDYKKGKYILQNRPGQLLPISQGPAAAASATTRIRAQEQQARVLDKVWRTVERAMVELKQVLVAQLMDTGRTSEEQDKALETLMEIPADEDPLWIYFDYHHASIMNALTIAERKATQEIDYVLQTLGAAESAEDTSRIELQTAVDYLYAKRSDAALAQSSTEVAWNAIFELVRSVSEVIASSLPTFWRISKVLIRGKIKRNLGAGAKRSPTQCRTMALDIVNQYILLISRFFVLSELVVMAAEEKNSTAVGAHTYPLRLPGNSHSLCTAYHMQRIFSEVQDCVSELTALDISAEVRNGLASLVDSVKWRFVDFLTNTWIRDATMFYYLETWIACWDAASSSTRYLVQFELFQKHMMTAAYRIATGGETALPNNTHHTRIPQELTTKITNTAFEATHRFLDGLVLLASEGSPIVQNPIIAEGAGSMEMSLHELVDLKDANNRLLIVISNIARFSKQDVPGMIAQLESVFGLVFTEQKNCLAAVLEELDDDLFERYTEPRMRVFKALLKEAVLQSGIDWYHGPLPTAIRPQIFKILNFLVEIHAHLCTITPALLRKILGGLVIELVAELSQVFRQVPRFGVEGLLTAIMDVAFLQKSLASYGRDAHIAEAFDRLINKQLREAHKHLISKPQFETGYAATQKIVAAARNITSVHFLCFRHTSEDEEPGLRARRSAARTHLELPSRPAAAR</sequence>
<dbReference type="OrthoDB" id="26242at2759"/>
<feature type="domain" description="Exocyst complex component EXOC2/Sec5 N-terminal" evidence="6">
    <location>
        <begin position="45"/>
        <end position="866"/>
    </location>
</feature>
<evidence type="ECO:0000256" key="1">
    <source>
        <dbReference type="ARBA" id="ARBA00010578"/>
    </source>
</evidence>
<dbReference type="PANTHER" id="PTHR13043:SF1">
    <property type="entry name" value="EXOCYST COMPLEX COMPONENT 2"/>
    <property type="match status" value="1"/>
</dbReference>
<accession>A0A0D2P8L6</accession>
<keyword evidence="4" id="KW-0653">Protein transport</keyword>
<dbReference type="GO" id="GO:0000145">
    <property type="term" value="C:exocyst"/>
    <property type="evidence" value="ECO:0007669"/>
    <property type="project" value="UniProtKB-UniRule"/>
</dbReference>
<gene>
    <name evidence="7" type="ORF">HYPSUDRAFT_71229</name>
</gene>
<keyword evidence="2 4" id="KW-0813">Transport</keyword>
<dbReference type="GO" id="GO:0015031">
    <property type="term" value="P:protein transport"/>
    <property type="evidence" value="ECO:0007669"/>
    <property type="project" value="UniProtKB-KW"/>
</dbReference>
<comment type="subunit">
    <text evidence="4">Component of the exocyst complex.</text>
</comment>
<dbReference type="Proteomes" id="UP000054270">
    <property type="component" value="Unassembled WGS sequence"/>
</dbReference>
<dbReference type="InterPro" id="IPR029175">
    <property type="entry name" value="EXOC2/Sec5"/>
</dbReference>
<protein>
    <recommendedName>
        <fullName evidence="4">Exocyst complex component SEC5</fullName>
    </recommendedName>
</protein>
<keyword evidence="3 4" id="KW-0268">Exocytosis</keyword>
<comment type="similarity">
    <text evidence="1 4">Belongs to the SEC5 family.</text>
</comment>
<evidence type="ECO:0000256" key="4">
    <source>
        <dbReference type="RuleBase" id="RU365069"/>
    </source>
</evidence>
<dbReference type="PANTHER" id="PTHR13043">
    <property type="entry name" value="EXOCYST COMPLEX COMPONENT SEC5"/>
    <property type="match status" value="1"/>
</dbReference>
<reference evidence="8" key="1">
    <citation type="submission" date="2014-04" db="EMBL/GenBank/DDBJ databases">
        <title>Evolutionary Origins and Diversification of the Mycorrhizal Mutualists.</title>
        <authorList>
            <consortium name="DOE Joint Genome Institute"/>
            <consortium name="Mycorrhizal Genomics Consortium"/>
            <person name="Kohler A."/>
            <person name="Kuo A."/>
            <person name="Nagy L.G."/>
            <person name="Floudas D."/>
            <person name="Copeland A."/>
            <person name="Barry K.W."/>
            <person name="Cichocki N."/>
            <person name="Veneault-Fourrey C."/>
            <person name="LaButti K."/>
            <person name="Lindquist E.A."/>
            <person name="Lipzen A."/>
            <person name="Lundell T."/>
            <person name="Morin E."/>
            <person name="Murat C."/>
            <person name="Riley R."/>
            <person name="Ohm R."/>
            <person name="Sun H."/>
            <person name="Tunlid A."/>
            <person name="Henrissat B."/>
            <person name="Grigoriev I.V."/>
            <person name="Hibbett D.S."/>
            <person name="Martin F."/>
        </authorList>
    </citation>
    <scope>NUCLEOTIDE SEQUENCE [LARGE SCALE GENOMIC DNA]</scope>
    <source>
        <strain evidence="8">FD-334 SS-4</strain>
    </source>
</reference>
<feature type="region of interest" description="Disordered" evidence="5">
    <location>
        <begin position="875"/>
        <end position="898"/>
    </location>
</feature>
<dbReference type="GO" id="GO:0006893">
    <property type="term" value="P:Golgi to plasma membrane transport"/>
    <property type="evidence" value="ECO:0007669"/>
    <property type="project" value="UniProtKB-UniRule"/>
</dbReference>
<dbReference type="AlphaFoldDB" id="A0A0D2P8L6"/>
<evidence type="ECO:0000313" key="8">
    <source>
        <dbReference type="Proteomes" id="UP000054270"/>
    </source>
</evidence>
<dbReference type="OMA" id="LETWIAC"/>
<evidence type="ECO:0000256" key="3">
    <source>
        <dbReference type="ARBA" id="ARBA00022483"/>
    </source>
</evidence>
<keyword evidence="8" id="KW-1185">Reference proteome</keyword>
<evidence type="ECO:0000313" key="7">
    <source>
        <dbReference type="EMBL" id="KJA16670.1"/>
    </source>
</evidence>